<dbReference type="PANTHER" id="PTHR33710">
    <property type="entry name" value="BNAC02G09200D PROTEIN"/>
    <property type="match status" value="1"/>
</dbReference>
<comment type="caution">
    <text evidence="2">The sequence shown here is derived from an EMBL/GenBank/DDBJ whole genome shotgun (WGS) entry which is preliminary data.</text>
</comment>
<accession>A0A5B6WVK9</accession>
<dbReference type="InterPro" id="IPR036691">
    <property type="entry name" value="Endo/exonu/phosph_ase_sf"/>
</dbReference>
<dbReference type="OrthoDB" id="1000931at2759"/>
<sequence length="339" mass="38395">MTFLRLVLYFNPTFEELNEEAVAVKGGILDAKKHSVVVFQKKVNPNLAGASDNSGLADAESSSRSTKRKGIGEKSLGSKGVWKINMNKTVKGSGSMLKASNLISSELNGQEAKILTNEEGKRQNIFPTGRHCGVKADAIIAKLGLEKSHRVEAVGFSRVRRKPLILMCLGIIPDLSLFVSILYIDLPDRQKRKLLWRDLLLFIPSGFYPWMAIRDFNAILLSSDKKGGQLQDLGFRGLPYSWHRGNLFERLDQALRNDVWLEFFPSSLVSRIPRIKSNHRPLFFNLYLDINTSFGRPFRFLASWAEHPDFLKFVAGNWNFDGDMTSTIARFTNRLKNWT</sequence>
<organism evidence="2 3">
    <name type="scientific">Gossypium australe</name>
    <dbReference type="NCBI Taxonomy" id="47621"/>
    <lineage>
        <taxon>Eukaryota</taxon>
        <taxon>Viridiplantae</taxon>
        <taxon>Streptophyta</taxon>
        <taxon>Embryophyta</taxon>
        <taxon>Tracheophyta</taxon>
        <taxon>Spermatophyta</taxon>
        <taxon>Magnoliopsida</taxon>
        <taxon>eudicotyledons</taxon>
        <taxon>Gunneridae</taxon>
        <taxon>Pentapetalae</taxon>
        <taxon>rosids</taxon>
        <taxon>malvids</taxon>
        <taxon>Malvales</taxon>
        <taxon>Malvaceae</taxon>
        <taxon>Malvoideae</taxon>
        <taxon>Gossypium</taxon>
    </lineage>
</organism>
<feature type="region of interest" description="Disordered" evidence="1">
    <location>
        <begin position="50"/>
        <end position="73"/>
    </location>
</feature>
<protein>
    <submittedName>
        <fullName evidence="2">Retrovirus-related Pol polyprotein LINE-1</fullName>
    </submittedName>
</protein>
<evidence type="ECO:0000313" key="3">
    <source>
        <dbReference type="Proteomes" id="UP000325315"/>
    </source>
</evidence>
<dbReference type="AlphaFoldDB" id="A0A5B6WVK9"/>
<evidence type="ECO:0000256" key="1">
    <source>
        <dbReference type="SAM" id="MobiDB-lite"/>
    </source>
</evidence>
<proteinExistence type="predicted"/>
<evidence type="ECO:0000313" key="2">
    <source>
        <dbReference type="EMBL" id="KAA3484932.1"/>
    </source>
</evidence>
<dbReference type="SUPFAM" id="SSF56219">
    <property type="entry name" value="DNase I-like"/>
    <property type="match status" value="1"/>
</dbReference>
<keyword evidence="3" id="KW-1185">Reference proteome</keyword>
<dbReference type="EMBL" id="SMMG02000002">
    <property type="protein sequence ID" value="KAA3484932.1"/>
    <property type="molecule type" value="Genomic_DNA"/>
</dbReference>
<dbReference type="Proteomes" id="UP000325315">
    <property type="component" value="Unassembled WGS sequence"/>
</dbReference>
<name>A0A5B6WVK9_9ROSI</name>
<dbReference type="PANTHER" id="PTHR33710:SF77">
    <property type="entry name" value="DNASE I-LIKE SUPERFAMILY PROTEIN"/>
    <property type="match status" value="1"/>
</dbReference>
<gene>
    <name evidence="2" type="ORF">EPI10_006983</name>
</gene>
<reference evidence="2" key="1">
    <citation type="submission" date="2019-08" db="EMBL/GenBank/DDBJ databases">
        <authorList>
            <person name="Liu F."/>
        </authorList>
    </citation>
    <scope>NUCLEOTIDE SEQUENCE [LARGE SCALE GENOMIC DNA]</scope>
    <source>
        <strain evidence="2">PA1801</strain>
        <tissue evidence="2">Leaf</tissue>
    </source>
</reference>